<dbReference type="Proteomes" id="UP000269396">
    <property type="component" value="Unassembled WGS sequence"/>
</dbReference>
<keyword evidence="2" id="KW-1185">Reference proteome</keyword>
<accession>A0A183PPB2</accession>
<name>A0A183PPB2_9TREM</name>
<sequence>MFKRSNHQLWPILSRITGPLVSNVFIVGIYGGEVKPFDFNMSAALITELQELLTVCISADKCQVHLTAKLVAVICDTPARSYVRYVVLCTPEKWLLNNDHFLYRDDVTKNDVIDSVDFDSRFTLNSLFLDDYYLAEEMEVCLTAVLVTIRKLQQTMKRYRVTRTNRKGKLLSLLNHFCVRAVKRELNDYLCTCEELEVAEVEAVNDLSSKIYKLGAINERLSMGVMDRRTEQVDNSTIAFPLRTHGELRSFEVALDELRFRDQFVICNKCLNKF</sequence>
<dbReference type="AlphaFoldDB" id="A0A183PPB2"/>
<reference evidence="1 2" key="1">
    <citation type="submission" date="2018-11" db="EMBL/GenBank/DDBJ databases">
        <authorList>
            <consortium name="Pathogen Informatics"/>
        </authorList>
    </citation>
    <scope>NUCLEOTIDE SEQUENCE [LARGE SCALE GENOMIC DNA]</scope>
    <source>
        <strain>Denwood</strain>
        <strain evidence="2">Zambia</strain>
    </source>
</reference>
<gene>
    <name evidence="1" type="ORF">SMTD_LOCUS16198</name>
</gene>
<organism evidence="1 2">
    <name type="scientific">Schistosoma mattheei</name>
    <dbReference type="NCBI Taxonomy" id="31246"/>
    <lineage>
        <taxon>Eukaryota</taxon>
        <taxon>Metazoa</taxon>
        <taxon>Spiralia</taxon>
        <taxon>Lophotrochozoa</taxon>
        <taxon>Platyhelminthes</taxon>
        <taxon>Trematoda</taxon>
        <taxon>Digenea</taxon>
        <taxon>Strigeidida</taxon>
        <taxon>Schistosomatoidea</taxon>
        <taxon>Schistosomatidae</taxon>
        <taxon>Schistosoma</taxon>
    </lineage>
</organism>
<dbReference type="EMBL" id="UZAL01036862">
    <property type="protein sequence ID" value="VDP70666.1"/>
    <property type="molecule type" value="Genomic_DNA"/>
</dbReference>
<protein>
    <submittedName>
        <fullName evidence="1">Uncharacterized protein</fullName>
    </submittedName>
</protein>
<proteinExistence type="predicted"/>
<evidence type="ECO:0000313" key="2">
    <source>
        <dbReference type="Proteomes" id="UP000269396"/>
    </source>
</evidence>
<evidence type="ECO:0000313" key="1">
    <source>
        <dbReference type="EMBL" id="VDP70666.1"/>
    </source>
</evidence>